<dbReference type="AlphaFoldDB" id="A0A067C9Z5"/>
<dbReference type="SUPFAM" id="SSF52058">
    <property type="entry name" value="L domain-like"/>
    <property type="match status" value="1"/>
</dbReference>
<dbReference type="InterPro" id="IPR050328">
    <property type="entry name" value="Dev_Immune_Receptor"/>
</dbReference>
<gene>
    <name evidence="8" type="ORF">SPRG_11453</name>
</gene>
<evidence type="ECO:0000256" key="3">
    <source>
        <dbReference type="ARBA" id="ARBA00023157"/>
    </source>
</evidence>
<dbReference type="OrthoDB" id="74216at2759"/>
<protein>
    <recommendedName>
        <fullName evidence="7">LNR domain-containing protein</fullName>
    </recommendedName>
</protein>
<feature type="signal peptide" evidence="6">
    <location>
        <begin position="1"/>
        <end position="20"/>
    </location>
</feature>
<evidence type="ECO:0000256" key="6">
    <source>
        <dbReference type="SAM" id="SignalP"/>
    </source>
</evidence>
<keyword evidence="5" id="KW-0472">Membrane</keyword>
<keyword evidence="3" id="KW-1015">Disulfide bond</keyword>
<proteinExistence type="predicted"/>
<evidence type="ECO:0000259" key="7">
    <source>
        <dbReference type="SMART" id="SM00004"/>
    </source>
</evidence>
<sequence length="607" mass="66828">MHGISCLYFGFLSIIHLVANDGEAVALNGYAMLPSGVIFGTIALLHLYPLCSFRRARVDPIPTLPTSRCSFEYWAARWPVPDNIQVCLNHFVAIGCETNLAYKMARYLAQTEVAYLYAITLGINCLCTSWLLLLKRANSKLQLIGLIDCVMSTALTAGFPLVFSPFDWLALNVPPSRLLVTSSGSDLVIKTILGVSNFFVLRRLRHTKKSTPRPLLRTRSWSRHRFSATLKLADALRDHSGSRRHLTVSSMPRLSSVSFEVAKVAWEASKEYFTWEQEHQNVVLAALVLGLLWGGAVLLVATLAVFHRDACPSYCEQAAAPWFTSDCRCVYARLHCVRGHIVDSRSVDSYFTPARLGPDLFLLHVQRCDIPHGLNATTTAQFLYLYGIWLEHTAMREWPVTALALPSSTMLVHLRHAPHLTSLPEVLSAPPPTLRFLYVAECPLSTISGAVFQKWTHLLSLRLPATGLTTLPPEIGGLSIVSSLDLGYNALTALPIELGTIIPHLAELYLDQNALSVLPLSRLSSNPKLGLYLNRNPIPSLCSDGCAWGRLDMTNTLYCNTTTTSGTQGVCGNDCASVCSRDRVTDYFCDAACNTTACAFDGGDCLF</sequence>
<evidence type="ECO:0000313" key="8">
    <source>
        <dbReference type="EMBL" id="KDO23361.1"/>
    </source>
</evidence>
<evidence type="ECO:0000313" key="9">
    <source>
        <dbReference type="Proteomes" id="UP000030745"/>
    </source>
</evidence>
<evidence type="ECO:0000256" key="4">
    <source>
        <dbReference type="ARBA" id="ARBA00023180"/>
    </source>
</evidence>
<keyword evidence="5" id="KW-1133">Transmembrane helix</keyword>
<dbReference type="KEGG" id="spar:SPRG_11453"/>
<dbReference type="GeneID" id="24133489"/>
<keyword evidence="4" id="KW-0325">Glycoprotein</keyword>
<feature type="transmembrane region" description="Helical" evidence="5">
    <location>
        <begin position="183"/>
        <end position="201"/>
    </location>
</feature>
<dbReference type="RefSeq" id="XP_012205852.1">
    <property type="nucleotide sequence ID" value="XM_012350462.1"/>
</dbReference>
<accession>A0A067C9Z5</accession>
<reference evidence="8 9" key="1">
    <citation type="journal article" date="2013" name="PLoS Genet.">
        <title>Distinctive expansion of potential virulence genes in the genome of the oomycete fish pathogen Saprolegnia parasitica.</title>
        <authorList>
            <person name="Jiang R.H."/>
            <person name="de Bruijn I."/>
            <person name="Haas B.J."/>
            <person name="Belmonte R."/>
            <person name="Lobach L."/>
            <person name="Christie J."/>
            <person name="van den Ackerveken G."/>
            <person name="Bottin A."/>
            <person name="Bulone V."/>
            <person name="Diaz-Moreno S.M."/>
            <person name="Dumas B."/>
            <person name="Fan L."/>
            <person name="Gaulin E."/>
            <person name="Govers F."/>
            <person name="Grenville-Briggs L.J."/>
            <person name="Horner N.R."/>
            <person name="Levin J.Z."/>
            <person name="Mammella M."/>
            <person name="Meijer H.J."/>
            <person name="Morris P."/>
            <person name="Nusbaum C."/>
            <person name="Oome S."/>
            <person name="Phillips A.J."/>
            <person name="van Rooyen D."/>
            <person name="Rzeszutek E."/>
            <person name="Saraiva M."/>
            <person name="Secombes C.J."/>
            <person name="Seidl M.F."/>
            <person name="Snel B."/>
            <person name="Stassen J.H."/>
            <person name="Sykes S."/>
            <person name="Tripathy S."/>
            <person name="van den Berg H."/>
            <person name="Vega-Arreguin J.C."/>
            <person name="Wawra S."/>
            <person name="Young S.K."/>
            <person name="Zeng Q."/>
            <person name="Dieguez-Uribeondo J."/>
            <person name="Russ C."/>
            <person name="Tyler B.M."/>
            <person name="van West P."/>
        </authorList>
    </citation>
    <scope>NUCLEOTIDE SEQUENCE [LARGE SCALE GENOMIC DNA]</scope>
    <source>
        <strain evidence="8 9">CBS 223.65</strain>
    </source>
</reference>
<feature type="domain" description="LNR" evidence="7">
    <location>
        <begin position="572"/>
        <end position="606"/>
    </location>
</feature>
<dbReference type="InterPro" id="IPR032675">
    <property type="entry name" value="LRR_dom_sf"/>
</dbReference>
<dbReference type="PANTHER" id="PTHR24373:SF370">
    <property type="entry name" value="FISH-LIPS, ISOFORM E"/>
    <property type="match status" value="1"/>
</dbReference>
<keyword evidence="9" id="KW-1185">Reference proteome</keyword>
<dbReference type="VEuPathDB" id="FungiDB:SPRG_11453"/>
<feature type="transmembrane region" description="Helical" evidence="5">
    <location>
        <begin position="282"/>
        <end position="306"/>
    </location>
</feature>
<evidence type="ECO:0000256" key="5">
    <source>
        <dbReference type="SAM" id="Phobius"/>
    </source>
</evidence>
<dbReference type="Pfam" id="PF00066">
    <property type="entry name" value="Notch"/>
    <property type="match status" value="1"/>
</dbReference>
<dbReference type="SMART" id="SM00004">
    <property type="entry name" value="NL"/>
    <property type="match status" value="1"/>
</dbReference>
<dbReference type="Gene3D" id="3.30.300.320">
    <property type="match status" value="1"/>
</dbReference>
<organism evidence="8 9">
    <name type="scientific">Saprolegnia parasitica (strain CBS 223.65)</name>
    <dbReference type="NCBI Taxonomy" id="695850"/>
    <lineage>
        <taxon>Eukaryota</taxon>
        <taxon>Sar</taxon>
        <taxon>Stramenopiles</taxon>
        <taxon>Oomycota</taxon>
        <taxon>Saprolegniomycetes</taxon>
        <taxon>Saprolegniales</taxon>
        <taxon>Saprolegniaceae</taxon>
        <taxon>Saprolegnia</taxon>
    </lineage>
</organism>
<feature type="transmembrane region" description="Helical" evidence="5">
    <location>
        <begin position="141"/>
        <end position="163"/>
    </location>
</feature>
<evidence type="ECO:0000256" key="2">
    <source>
        <dbReference type="ARBA" id="ARBA00022737"/>
    </source>
</evidence>
<keyword evidence="2" id="KW-0677">Repeat</keyword>
<dbReference type="GO" id="GO:0031012">
    <property type="term" value="C:extracellular matrix"/>
    <property type="evidence" value="ECO:0007669"/>
    <property type="project" value="TreeGrafter"/>
</dbReference>
<dbReference type="InterPro" id="IPR000800">
    <property type="entry name" value="Notch_dom"/>
</dbReference>
<feature type="transmembrane region" description="Helical" evidence="5">
    <location>
        <begin position="30"/>
        <end position="48"/>
    </location>
</feature>
<dbReference type="PANTHER" id="PTHR24373">
    <property type="entry name" value="SLIT RELATED LEUCINE-RICH REPEAT NEURONAL PROTEIN"/>
    <property type="match status" value="1"/>
</dbReference>
<dbReference type="Gene3D" id="3.80.10.10">
    <property type="entry name" value="Ribonuclease Inhibitor"/>
    <property type="match status" value="1"/>
</dbReference>
<dbReference type="Proteomes" id="UP000030745">
    <property type="component" value="Unassembled WGS sequence"/>
</dbReference>
<keyword evidence="1 6" id="KW-0732">Signal</keyword>
<name>A0A067C9Z5_SAPPC</name>
<dbReference type="EMBL" id="KK583254">
    <property type="protein sequence ID" value="KDO23361.1"/>
    <property type="molecule type" value="Genomic_DNA"/>
</dbReference>
<keyword evidence="5" id="KW-0812">Transmembrane</keyword>
<evidence type="ECO:0000256" key="1">
    <source>
        <dbReference type="ARBA" id="ARBA00022729"/>
    </source>
</evidence>
<feature type="transmembrane region" description="Helical" evidence="5">
    <location>
        <begin position="114"/>
        <end position="134"/>
    </location>
</feature>
<feature type="chain" id="PRO_5001634296" description="LNR domain-containing protein" evidence="6">
    <location>
        <begin position="21"/>
        <end position="607"/>
    </location>
</feature>
<dbReference type="GO" id="GO:0005615">
    <property type="term" value="C:extracellular space"/>
    <property type="evidence" value="ECO:0007669"/>
    <property type="project" value="TreeGrafter"/>
</dbReference>